<gene>
    <name evidence="1" type="ORF">DFR86_00840</name>
</gene>
<evidence type="ECO:0000313" key="1">
    <source>
        <dbReference type="EMBL" id="AWR96231.1"/>
    </source>
</evidence>
<dbReference type="KEGG" id="asul:DFR86_00840"/>
<accession>A0A2U9IJL1</accession>
<dbReference type="AlphaFoldDB" id="A0A2U9IJL1"/>
<name>A0A2U9IJL1_9CREN</name>
<reference evidence="1 2" key="1">
    <citation type="submission" date="2018-05" db="EMBL/GenBank/DDBJ databases">
        <title>Complete Genome Sequences of Extremely Thermoacidophilic, Metal-Mobilizing Type-Strain Members of the Archaeal Family Sulfolobaceae: Acidianus brierleyi DSM-1651T, Acidianus sulfidivorans DSM-18786T, Metallosphaera hakonensis DSM-7519T, and Metallosphaera prunae DSM-10039T.</title>
        <authorList>
            <person name="Counts J.A."/>
            <person name="Kelly R.M."/>
        </authorList>
    </citation>
    <scope>NUCLEOTIDE SEQUENCE [LARGE SCALE GENOMIC DNA]</scope>
    <source>
        <strain evidence="1 2">JP7</strain>
    </source>
</reference>
<proteinExistence type="predicted"/>
<dbReference type="GeneID" id="36836471"/>
<evidence type="ECO:0000313" key="2">
    <source>
        <dbReference type="Proteomes" id="UP000248410"/>
    </source>
</evidence>
<dbReference type="OrthoDB" id="26462at2157"/>
<dbReference type="EMBL" id="CP029288">
    <property type="protein sequence ID" value="AWR96231.1"/>
    <property type="molecule type" value="Genomic_DNA"/>
</dbReference>
<dbReference type="RefSeq" id="WP_110379121.1">
    <property type="nucleotide sequence ID" value="NZ_CP029288.2"/>
</dbReference>
<keyword evidence="2" id="KW-1185">Reference proteome</keyword>
<protein>
    <submittedName>
        <fullName evidence="1">Uncharacterized protein</fullName>
    </submittedName>
</protein>
<organism evidence="1 2">
    <name type="scientific">Acidianus sulfidivorans JP7</name>
    <dbReference type="NCBI Taxonomy" id="619593"/>
    <lineage>
        <taxon>Archaea</taxon>
        <taxon>Thermoproteota</taxon>
        <taxon>Thermoprotei</taxon>
        <taxon>Sulfolobales</taxon>
        <taxon>Sulfolobaceae</taxon>
        <taxon>Acidianus</taxon>
    </lineage>
</organism>
<sequence length="191" mass="22209">MVNVAVQSPIVIFLPSEVTYDDGEHEILDSNFVLKEGNLRLYVPQSYVDKVAEKLKNTGFKETKLEFPKGEKYSLTIPFYNIWELHVRIYNDGFMDAHFEVSREYFGQLNYQTLPSIYEVFDFYKEVYPYLHVYNSAKKKWIVEVHNNYEFLLNPPSSLTPWKPLLVTTASTTAVTVIGFLLTKLEKGTKS</sequence>
<dbReference type="Proteomes" id="UP000248410">
    <property type="component" value="Chromosome"/>
</dbReference>